<feature type="binding site" evidence="4">
    <location>
        <position position="105"/>
    </location>
    <ligand>
        <name>Zn(2+)</name>
        <dbReference type="ChEBI" id="CHEBI:29105"/>
    </ligand>
</feature>
<keyword evidence="2 4" id="KW-0479">Metal-binding</keyword>
<keyword evidence="3 4" id="KW-0862">Zinc</keyword>
<reference evidence="5 6" key="1">
    <citation type="submission" date="2017-11" db="EMBL/GenBank/DDBJ databases">
        <title>Evolution of Phototrophy in the Chloroflexi Phylum Driven by Horizontal Gene Transfer.</title>
        <authorList>
            <person name="Ward L.M."/>
            <person name="Hemp J."/>
            <person name="Shih P.M."/>
            <person name="Mcglynn S.E."/>
            <person name="Fischer W."/>
        </authorList>
    </citation>
    <scope>NUCLEOTIDE SEQUENCE [LARGE SCALE GENOMIC DNA]</scope>
    <source>
        <strain evidence="5">JP3_13</strain>
    </source>
</reference>
<dbReference type="Gene3D" id="3.30.2320.80">
    <property type="match status" value="1"/>
</dbReference>
<comment type="caution">
    <text evidence="5">The sequence shown here is derived from an EMBL/GenBank/DDBJ whole genome shotgun (WGS) entry which is preliminary data.</text>
</comment>
<evidence type="ECO:0000256" key="4">
    <source>
        <dbReference type="HAMAP-Rule" id="MF_00213"/>
    </source>
</evidence>
<keyword evidence="1 4" id="KW-0533">Nickel</keyword>
<dbReference type="AlphaFoldDB" id="A0A2M8PBT7"/>
<dbReference type="NCBIfam" id="TIGR00100">
    <property type="entry name" value="hypA"/>
    <property type="match status" value="1"/>
</dbReference>
<feature type="binding site" evidence="4">
    <location>
        <position position="86"/>
    </location>
    <ligand>
        <name>Zn(2+)</name>
        <dbReference type="ChEBI" id="CHEBI:29105"/>
    </ligand>
</feature>
<dbReference type="PANTHER" id="PTHR34535">
    <property type="entry name" value="HYDROGENASE MATURATION FACTOR HYPA"/>
    <property type="match status" value="1"/>
</dbReference>
<name>A0A2M8PBT7_9CHLR</name>
<evidence type="ECO:0000313" key="6">
    <source>
        <dbReference type="Proteomes" id="UP000229681"/>
    </source>
</evidence>
<feature type="binding site" evidence="4">
    <location>
        <position position="15"/>
    </location>
    <ligand>
        <name>Ni(2+)</name>
        <dbReference type="ChEBI" id="CHEBI:49786"/>
    </ligand>
</feature>
<dbReference type="GO" id="GO:0051604">
    <property type="term" value="P:protein maturation"/>
    <property type="evidence" value="ECO:0007669"/>
    <property type="project" value="InterPro"/>
</dbReference>
<sequence length="135" mass="14898">MINSVQSASRDTPMHELPITQHILEIVLRHAQQADAVRVTDIYLVIGQLSSYVDESIQFYWDVLCRGTLAEGAQLHFEPVKAEVACQTCGARSPLAQIGQGCPQCGSLRLKVVAGEEFYVRAIRVLTADEVQEEA</sequence>
<dbReference type="PANTHER" id="PTHR34535:SF3">
    <property type="entry name" value="HYDROGENASE MATURATION FACTOR HYPA"/>
    <property type="match status" value="1"/>
</dbReference>
<dbReference type="GO" id="GO:0008270">
    <property type="term" value="F:zinc ion binding"/>
    <property type="evidence" value="ECO:0007669"/>
    <property type="project" value="UniProtKB-UniRule"/>
</dbReference>
<comment type="function">
    <text evidence="4">Involved in the maturation of [NiFe] hydrogenases. Required for nickel insertion into the metal center of the hydrogenase.</text>
</comment>
<feature type="binding site" evidence="4">
    <location>
        <position position="89"/>
    </location>
    <ligand>
        <name>Zn(2+)</name>
        <dbReference type="ChEBI" id="CHEBI:29105"/>
    </ligand>
</feature>
<dbReference type="InterPro" id="IPR000688">
    <property type="entry name" value="HypA/HybF"/>
</dbReference>
<accession>A0A2M8PBT7</accession>
<proteinExistence type="inferred from homology"/>
<organism evidence="5 6">
    <name type="scientific">Candidatus Thermofonsia Clade 1 bacterium</name>
    <dbReference type="NCBI Taxonomy" id="2364210"/>
    <lineage>
        <taxon>Bacteria</taxon>
        <taxon>Bacillati</taxon>
        <taxon>Chloroflexota</taxon>
        <taxon>Candidatus Thermofontia</taxon>
        <taxon>Candidatus Thermofonsia Clade 1</taxon>
    </lineage>
</organism>
<protein>
    <recommendedName>
        <fullName evidence="4">Hydrogenase maturation factor HypA</fullName>
    </recommendedName>
</protein>
<evidence type="ECO:0000256" key="1">
    <source>
        <dbReference type="ARBA" id="ARBA00022596"/>
    </source>
</evidence>
<comment type="similarity">
    <text evidence="4">Belongs to the HypA/HybF family.</text>
</comment>
<evidence type="ECO:0000256" key="3">
    <source>
        <dbReference type="ARBA" id="ARBA00022833"/>
    </source>
</evidence>
<dbReference type="Proteomes" id="UP000229681">
    <property type="component" value="Unassembled WGS sequence"/>
</dbReference>
<feature type="binding site" evidence="4">
    <location>
        <position position="102"/>
    </location>
    <ligand>
        <name>Zn(2+)</name>
        <dbReference type="ChEBI" id="CHEBI:29105"/>
    </ligand>
</feature>
<dbReference type="HAMAP" id="MF_00213">
    <property type="entry name" value="HypA_HybF"/>
    <property type="match status" value="1"/>
</dbReference>
<dbReference type="GO" id="GO:0016151">
    <property type="term" value="F:nickel cation binding"/>
    <property type="evidence" value="ECO:0007669"/>
    <property type="project" value="UniProtKB-UniRule"/>
</dbReference>
<gene>
    <name evidence="4 5" type="primary">hypA</name>
    <name evidence="5" type="ORF">CUN49_12725</name>
</gene>
<evidence type="ECO:0000256" key="2">
    <source>
        <dbReference type="ARBA" id="ARBA00022723"/>
    </source>
</evidence>
<evidence type="ECO:0000313" key="5">
    <source>
        <dbReference type="EMBL" id="PJF35014.1"/>
    </source>
</evidence>
<dbReference type="PIRSF" id="PIRSF004761">
    <property type="entry name" value="Hydrgn_mat_HypA"/>
    <property type="match status" value="1"/>
</dbReference>
<dbReference type="EMBL" id="PGTM01000224">
    <property type="protein sequence ID" value="PJF35014.1"/>
    <property type="molecule type" value="Genomic_DNA"/>
</dbReference>
<dbReference type="Pfam" id="PF01155">
    <property type="entry name" value="HypA"/>
    <property type="match status" value="1"/>
</dbReference>